<gene>
    <name evidence="1" type="ORF">Pla8534_01280</name>
</gene>
<accession>A0A518DKL7</accession>
<evidence type="ECO:0008006" key="3">
    <source>
        <dbReference type="Google" id="ProtNLM"/>
    </source>
</evidence>
<evidence type="ECO:0000313" key="2">
    <source>
        <dbReference type="Proteomes" id="UP000317648"/>
    </source>
</evidence>
<sequence>MTMWTDIRRRVLTGQTSKRAICREYNIHWRTLEKSLSHEEPPGYRTAQPRPRPVMEAFLPIIKEILEQDKTAHLKQRHTAKRIYDRLRSEQQFAGSYSSA</sequence>
<proteinExistence type="predicted"/>
<name>A0A518DKL7_9BACT</name>
<keyword evidence="2" id="KW-1185">Reference proteome</keyword>
<protein>
    <recommendedName>
        <fullName evidence="3">Transposase</fullName>
    </recommendedName>
</protein>
<reference evidence="1 2" key="1">
    <citation type="submission" date="2019-02" db="EMBL/GenBank/DDBJ databases">
        <title>Deep-cultivation of Planctomycetes and their phenomic and genomic characterization uncovers novel biology.</title>
        <authorList>
            <person name="Wiegand S."/>
            <person name="Jogler M."/>
            <person name="Boedeker C."/>
            <person name="Pinto D."/>
            <person name="Vollmers J."/>
            <person name="Rivas-Marin E."/>
            <person name="Kohn T."/>
            <person name="Peeters S.H."/>
            <person name="Heuer A."/>
            <person name="Rast P."/>
            <person name="Oberbeckmann S."/>
            <person name="Bunk B."/>
            <person name="Jeske O."/>
            <person name="Meyerdierks A."/>
            <person name="Storesund J.E."/>
            <person name="Kallscheuer N."/>
            <person name="Luecker S."/>
            <person name="Lage O.M."/>
            <person name="Pohl T."/>
            <person name="Merkel B.J."/>
            <person name="Hornburger P."/>
            <person name="Mueller R.-W."/>
            <person name="Bruemmer F."/>
            <person name="Labrenz M."/>
            <person name="Spormann A.M."/>
            <person name="Op den Camp H."/>
            <person name="Overmann J."/>
            <person name="Amann R."/>
            <person name="Jetten M.S.M."/>
            <person name="Mascher T."/>
            <person name="Medema M.H."/>
            <person name="Devos D.P."/>
            <person name="Kaster A.-K."/>
            <person name="Ovreas L."/>
            <person name="Rohde M."/>
            <person name="Galperin M.Y."/>
            <person name="Jogler C."/>
        </authorList>
    </citation>
    <scope>NUCLEOTIDE SEQUENCE [LARGE SCALE GENOMIC DNA]</scope>
    <source>
        <strain evidence="1 2">Pla85_3_4</strain>
    </source>
</reference>
<dbReference type="Proteomes" id="UP000317648">
    <property type="component" value="Chromosome"/>
</dbReference>
<dbReference type="KEGG" id="lcre:Pla8534_01280"/>
<organism evidence="1 2">
    <name type="scientific">Lignipirellula cremea</name>
    <dbReference type="NCBI Taxonomy" id="2528010"/>
    <lineage>
        <taxon>Bacteria</taxon>
        <taxon>Pseudomonadati</taxon>
        <taxon>Planctomycetota</taxon>
        <taxon>Planctomycetia</taxon>
        <taxon>Pirellulales</taxon>
        <taxon>Pirellulaceae</taxon>
        <taxon>Lignipirellula</taxon>
    </lineage>
</organism>
<dbReference type="AlphaFoldDB" id="A0A518DKL7"/>
<evidence type="ECO:0000313" key="1">
    <source>
        <dbReference type="EMBL" id="QDU92382.1"/>
    </source>
</evidence>
<dbReference type="EMBL" id="CP036433">
    <property type="protein sequence ID" value="QDU92382.1"/>
    <property type="molecule type" value="Genomic_DNA"/>
</dbReference>